<dbReference type="InterPro" id="IPR052052">
    <property type="entry name" value="Polysaccharide_Lyase_9"/>
</dbReference>
<dbReference type="EMBL" id="AP018492">
    <property type="protein sequence ID" value="BBC60674.1"/>
    <property type="molecule type" value="Genomic_DNA"/>
</dbReference>
<evidence type="ECO:0000256" key="2">
    <source>
        <dbReference type="ARBA" id="ARBA00004613"/>
    </source>
</evidence>
<dbReference type="PANTHER" id="PTHR40088">
    <property type="entry name" value="PECTATE LYASE (EUROFUNG)"/>
    <property type="match status" value="1"/>
</dbReference>
<dbReference type="SUPFAM" id="SSF51126">
    <property type="entry name" value="Pectin lyase-like"/>
    <property type="match status" value="1"/>
</dbReference>
<evidence type="ECO:0000259" key="9">
    <source>
        <dbReference type="Pfam" id="PF13229"/>
    </source>
</evidence>
<organism evidence="11 12">
    <name type="scientific">Melissococcus plutonius</name>
    <dbReference type="NCBI Taxonomy" id="33970"/>
    <lineage>
        <taxon>Bacteria</taxon>
        <taxon>Bacillati</taxon>
        <taxon>Bacillota</taxon>
        <taxon>Bacilli</taxon>
        <taxon>Lactobacillales</taxon>
        <taxon>Enterococcaceae</taxon>
        <taxon>Melissococcus</taxon>
    </lineage>
</organism>
<feature type="domain" description="Right handed beta helix" evidence="9">
    <location>
        <begin position="386"/>
        <end position="574"/>
    </location>
</feature>
<dbReference type="Gene3D" id="2.160.20.10">
    <property type="entry name" value="Single-stranded right-handed beta-helix, Pectin lyase-like"/>
    <property type="match status" value="1"/>
</dbReference>
<evidence type="ECO:0000256" key="4">
    <source>
        <dbReference type="ARBA" id="ARBA00022723"/>
    </source>
</evidence>
<evidence type="ECO:0000256" key="7">
    <source>
        <dbReference type="ARBA" id="ARBA00023239"/>
    </source>
</evidence>
<evidence type="ECO:0000256" key="5">
    <source>
        <dbReference type="ARBA" id="ARBA00022729"/>
    </source>
</evidence>
<dbReference type="GO" id="GO:0005576">
    <property type="term" value="C:extracellular region"/>
    <property type="evidence" value="ECO:0007669"/>
    <property type="project" value="UniProtKB-SubCell"/>
</dbReference>
<dbReference type="Pfam" id="PF13229">
    <property type="entry name" value="Beta_helix"/>
    <property type="match status" value="1"/>
</dbReference>
<name>A0A2Z5Y1K5_9ENTE</name>
<keyword evidence="7" id="KW-0456">Lyase</keyword>
<dbReference type="AlphaFoldDB" id="A0A2Z5Y1K5"/>
<dbReference type="GO" id="GO:0046872">
    <property type="term" value="F:metal ion binding"/>
    <property type="evidence" value="ECO:0007669"/>
    <property type="project" value="UniProtKB-KW"/>
</dbReference>
<protein>
    <submittedName>
        <fullName evidence="11">Surface protein</fullName>
    </submittedName>
</protein>
<sequence>MVRDAVPQKDAYGKSFFSNSYSILASRIDYTWDSETNKINSSKGIKYFMRLGLGTRTITGVNARNPYDSPVPGTVKSASYPLELSAAEKRLPTGSYNIYDHYTNSSLLPISASDHLTTINITMKKTNTGFEAYYMDEKGNKTSEIMYDWQQYYLADGNVYVGLAVGRNMDVTVSNLNFSYTNAIDDEPAKERPIKEIEPIYTVTSSKETGVAYYSLRFKANADGHLTIKNRLTDQNVQGAEKRLVKAGKEISISTVLVNGKNPFDFIFTPDPNYPPDEHSILSDYSTKTIAHTVIYKTYPSSTIYVTPEARLDGNGSQENPLPLTEALKFARAGQTIIMASGKYHYDKEIMIAKEVKGNEQTPITLTADKEQKDARPIIDFNKKGSGLSLWGDYWILQGIDITNSLNDTAGMKIAGHHNWIENIKVYHNGGTGLQISGSSIDTKKQWPSYNTIKNCTAFENYDAGFENADGFGAKLMVGEGNIFDGCISYHNADDGFDFFAKPESGSISKVTLKNCVAYRNGYIPGLNGKDSGNGFKMGGSSLSGKHEMYNCLAFENASKGIDSNSCPDIKIQTSTSFNNGASNVALYAGPDKITDFKAFGILSYRTKQLEVEETMNLVGNVPGTNDVFGPTNYYWDTNRKGSINCQGKQIKSEWIQSVKVDEESNLESEQPIQRYKNGNINVNGIMQIKRDIADLSNNIGATFIESMPINNEIPSKN</sequence>
<evidence type="ECO:0000256" key="8">
    <source>
        <dbReference type="ARBA" id="ARBA00038263"/>
    </source>
</evidence>
<dbReference type="SMART" id="SM00710">
    <property type="entry name" value="PbH1"/>
    <property type="match status" value="5"/>
</dbReference>
<gene>
    <name evidence="11" type="ORF">DAT561_0539</name>
</gene>
<reference evidence="11 12" key="1">
    <citation type="submission" date="2018-01" db="EMBL/GenBank/DDBJ databases">
        <title>Whole genome sequence of Melissococcus plutonius DAT561.</title>
        <authorList>
            <person name="Okumura K."/>
            <person name="Takamatsu D."/>
            <person name="Okura M."/>
        </authorList>
    </citation>
    <scope>NUCLEOTIDE SEQUENCE [LARGE SCALE GENOMIC DNA]</scope>
    <source>
        <strain evidence="11 12">DAT561</strain>
    </source>
</reference>
<keyword evidence="5" id="KW-0732">Signal</keyword>
<comment type="cofactor">
    <cofactor evidence="1">
        <name>Ca(2+)</name>
        <dbReference type="ChEBI" id="CHEBI:29108"/>
    </cofactor>
</comment>
<dbReference type="InterPro" id="IPR006626">
    <property type="entry name" value="PbH1"/>
</dbReference>
<dbReference type="Pfam" id="PF25850">
    <property type="entry name" value="PelX_Ig"/>
    <property type="match status" value="1"/>
</dbReference>
<keyword evidence="3" id="KW-0964">Secreted</keyword>
<dbReference type="InterPro" id="IPR011050">
    <property type="entry name" value="Pectin_lyase_fold/virulence"/>
</dbReference>
<keyword evidence="4" id="KW-0479">Metal-binding</keyword>
<dbReference type="InterPro" id="IPR039448">
    <property type="entry name" value="Beta_helix"/>
</dbReference>
<evidence type="ECO:0000259" key="10">
    <source>
        <dbReference type="Pfam" id="PF25850"/>
    </source>
</evidence>
<evidence type="ECO:0000256" key="6">
    <source>
        <dbReference type="ARBA" id="ARBA00022837"/>
    </source>
</evidence>
<accession>A0A2Z5Y1K5</accession>
<evidence type="ECO:0000256" key="1">
    <source>
        <dbReference type="ARBA" id="ARBA00001913"/>
    </source>
</evidence>
<proteinExistence type="inferred from homology"/>
<dbReference type="RefSeq" id="WP_015694702.1">
    <property type="nucleotide sequence ID" value="NZ_AP018492.1"/>
</dbReference>
<comment type="similarity">
    <text evidence="8">Belongs to the polysaccharide lyase 9 family.</text>
</comment>
<evidence type="ECO:0000313" key="11">
    <source>
        <dbReference type="EMBL" id="BBC60674.1"/>
    </source>
</evidence>
<comment type="subcellular location">
    <subcellularLocation>
        <location evidence="2">Secreted</location>
    </subcellularLocation>
</comment>
<dbReference type="PANTHER" id="PTHR40088:SF1">
    <property type="entry name" value="PECTATE LYASE PEL9"/>
    <property type="match status" value="1"/>
</dbReference>
<dbReference type="GeneID" id="57043097"/>
<dbReference type="Proteomes" id="UP000269226">
    <property type="component" value="Chromosome"/>
</dbReference>
<dbReference type="GO" id="GO:0016837">
    <property type="term" value="F:carbon-oxygen lyase activity, acting on polysaccharides"/>
    <property type="evidence" value="ECO:0007669"/>
    <property type="project" value="TreeGrafter"/>
</dbReference>
<keyword evidence="6" id="KW-0106">Calcium</keyword>
<evidence type="ECO:0000256" key="3">
    <source>
        <dbReference type="ARBA" id="ARBA00022525"/>
    </source>
</evidence>
<feature type="domain" description="Pectate disaccharide-lyase-like central Ig-like" evidence="10">
    <location>
        <begin position="203"/>
        <end position="272"/>
    </location>
</feature>
<dbReference type="InterPro" id="IPR058863">
    <property type="entry name" value="PelX-like_Ig"/>
</dbReference>
<evidence type="ECO:0000313" key="12">
    <source>
        <dbReference type="Proteomes" id="UP000269226"/>
    </source>
</evidence>
<dbReference type="InterPro" id="IPR012334">
    <property type="entry name" value="Pectin_lyas_fold"/>
</dbReference>